<keyword evidence="3" id="KW-1185">Reference proteome</keyword>
<feature type="signal peptide" evidence="1">
    <location>
        <begin position="1"/>
        <end position="20"/>
    </location>
</feature>
<feature type="chain" id="PRO_5019042842" evidence="1">
    <location>
        <begin position="21"/>
        <end position="80"/>
    </location>
</feature>
<evidence type="ECO:0000313" key="2">
    <source>
        <dbReference type="EMBL" id="PPR06154.1"/>
    </source>
</evidence>
<dbReference type="AlphaFoldDB" id="A0A409YT21"/>
<proteinExistence type="predicted"/>
<dbReference type="EMBL" id="NHYE01000372">
    <property type="protein sequence ID" value="PPR06154.1"/>
    <property type="molecule type" value="Genomic_DNA"/>
</dbReference>
<organism evidence="2 3">
    <name type="scientific">Gymnopilus dilepis</name>
    <dbReference type="NCBI Taxonomy" id="231916"/>
    <lineage>
        <taxon>Eukaryota</taxon>
        <taxon>Fungi</taxon>
        <taxon>Dikarya</taxon>
        <taxon>Basidiomycota</taxon>
        <taxon>Agaricomycotina</taxon>
        <taxon>Agaricomycetes</taxon>
        <taxon>Agaricomycetidae</taxon>
        <taxon>Agaricales</taxon>
        <taxon>Agaricineae</taxon>
        <taxon>Hymenogastraceae</taxon>
        <taxon>Gymnopilus</taxon>
    </lineage>
</organism>
<evidence type="ECO:0000256" key="1">
    <source>
        <dbReference type="SAM" id="SignalP"/>
    </source>
</evidence>
<protein>
    <submittedName>
        <fullName evidence="2">Uncharacterized protein</fullName>
    </submittedName>
</protein>
<dbReference type="Proteomes" id="UP000284706">
    <property type="component" value="Unassembled WGS sequence"/>
</dbReference>
<accession>A0A409YT21</accession>
<dbReference type="InParanoid" id="A0A409YT21"/>
<gene>
    <name evidence="2" type="ORF">CVT26_005344</name>
</gene>
<sequence length="80" mass="8588">MVKFATYLLAAIVLAVPALSLPLADVDLSLQSREIAAEDKAYLLARQSLKDELCAELKGAPPLAKILLVKPSIYSSYTAL</sequence>
<comment type="caution">
    <text evidence="2">The sequence shown here is derived from an EMBL/GenBank/DDBJ whole genome shotgun (WGS) entry which is preliminary data.</text>
</comment>
<keyword evidence="1" id="KW-0732">Signal</keyword>
<name>A0A409YT21_9AGAR</name>
<evidence type="ECO:0000313" key="3">
    <source>
        <dbReference type="Proteomes" id="UP000284706"/>
    </source>
</evidence>
<reference evidence="2 3" key="1">
    <citation type="journal article" date="2018" name="Evol. Lett.">
        <title>Horizontal gene cluster transfer increased hallucinogenic mushroom diversity.</title>
        <authorList>
            <person name="Reynolds H.T."/>
            <person name="Vijayakumar V."/>
            <person name="Gluck-Thaler E."/>
            <person name="Korotkin H.B."/>
            <person name="Matheny P.B."/>
            <person name="Slot J.C."/>
        </authorList>
    </citation>
    <scope>NUCLEOTIDE SEQUENCE [LARGE SCALE GENOMIC DNA]</scope>
    <source>
        <strain evidence="2 3">SRW20</strain>
    </source>
</reference>